<dbReference type="AlphaFoldDB" id="A0A0B2WP63"/>
<comment type="subcellular location">
    <subcellularLocation>
        <location evidence="1">Membrane</location>
        <topology evidence="1">Multi-pass membrane protein</topology>
    </subcellularLocation>
</comment>
<feature type="domain" description="MARVEL" evidence="6">
    <location>
        <begin position="13"/>
        <end position="144"/>
    </location>
</feature>
<evidence type="ECO:0000313" key="8">
    <source>
        <dbReference type="Proteomes" id="UP000030816"/>
    </source>
</evidence>
<evidence type="ECO:0000256" key="2">
    <source>
        <dbReference type="ARBA" id="ARBA00022692"/>
    </source>
</evidence>
<reference evidence="7 8" key="1">
    <citation type="journal article" date="2014" name="Proc. Natl. Acad. Sci. U.S.A.">
        <title>Trajectory and genomic determinants of fungal-pathogen speciation and host adaptation.</title>
        <authorList>
            <person name="Hu X."/>
            <person name="Xiao G."/>
            <person name="Zheng P."/>
            <person name="Shang Y."/>
            <person name="Su Y."/>
            <person name="Zhang X."/>
            <person name="Liu X."/>
            <person name="Zhan S."/>
            <person name="St Leger R.J."/>
            <person name="Wang C."/>
        </authorList>
    </citation>
    <scope>NUCLEOTIDE SEQUENCE [LARGE SCALE GENOMIC DNA]</scope>
    <source>
        <strain evidence="7 8">ARSEF 1941</strain>
    </source>
</reference>
<dbReference type="Proteomes" id="UP000030816">
    <property type="component" value="Unassembled WGS sequence"/>
</dbReference>
<accession>A0A0B2WP63</accession>
<comment type="caution">
    <text evidence="7">The sequence shown here is derived from an EMBL/GenBank/DDBJ whole genome shotgun (WGS) entry which is preliminary data.</text>
</comment>
<dbReference type="GeneID" id="63741196"/>
<evidence type="ECO:0000259" key="6">
    <source>
        <dbReference type="Pfam" id="PF01284"/>
    </source>
</evidence>
<dbReference type="STRING" id="1081103.A0A0B2WP63"/>
<sequence>MEIPGPVKPALLGAIALLDLGSLGLLAYVVYSWSGDISYGWGYTRHFDSPSQVNFMLFNTIWTILVLVYLGVFPRFLKSLYKSIAALALLAISTVLWLVGSIVLAVFLGASNCNVNAVCGPYRSAQAATAFGFAIWAMFTVLSVLELLALLKSGFSFKFKKGAKPGSTGNQRTSQTA</sequence>
<protein>
    <submittedName>
        <fullName evidence="7">MARVEL-like domain protein</fullName>
    </submittedName>
</protein>
<organism evidence="7 8">
    <name type="scientific">Metarhizium album (strain ARSEF 1941)</name>
    <dbReference type="NCBI Taxonomy" id="1081103"/>
    <lineage>
        <taxon>Eukaryota</taxon>
        <taxon>Fungi</taxon>
        <taxon>Dikarya</taxon>
        <taxon>Ascomycota</taxon>
        <taxon>Pezizomycotina</taxon>
        <taxon>Sordariomycetes</taxon>
        <taxon>Hypocreomycetidae</taxon>
        <taxon>Hypocreales</taxon>
        <taxon>Clavicipitaceae</taxon>
        <taxon>Metarhizium</taxon>
    </lineage>
</organism>
<dbReference type="PANTHER" id="PTHR37451">
    <property type="entry name" value="MARVEL DOMAIN"/>
    <property type="match status" value="1"/>
</dbReference>
<feature type="transmembrane region" description="Helical" evidence="5">
    <location>
        <begin position="130"/>
        <end position="151"/>
    </location>
</feature>
<dbReference type="HOGENOM" id="CLU_109915_3_1_1"/>
<evidence type="ECO:0000256" key="3">
    <source>
        <dbReference type="ARBA" id="ARBA00022989"/>
    </source>
</evidence>
<evidence type="ECO:0000256" key="1">
    <source>
        <dbReference type="ARBA" id="ARBA00004141"/>
    </source>
</evidence>
<feature type="transmembrane region" description="Helical" evidence="5">
    <location>
        <begin position="84"/>
        <end position="110"/>
    </location>
</feature>
<dbReference type="GO" id="GO:0016020">
    <property type="term" value="C:membrane"/>
    <property type="evidence" value="ECO:0007669"/>
    <property type="project" value="UniProtKB-SubCell"/>
</dbReference>
<dbReference type="PANTHER" id="PTHR37451:SF1">
    <property type="entry name" value="MARVEL DOMAIN-CONTAINING PROTEIN"/>
    <property type="match status" value="1"/>
</dbReference>
<dbReference type="OrthoDB" id="2117453at2759"/>
<dbReference type="InterPro" id="IPR008253">
    <property type="entry name" value="Marvel"/>
</dbReference>
<feature type="transmembrane region" description="Helical" evidence="5">
    <location>
        <begin position="53"/>
        <end position="72"/>
    </location>
</feature>
<dbReference type="RefSeq" id="XP_040676530.1">
    <property type="nucleotide sequence ID" value="XM_040825539.1"/>
</dbReference>
<evidence type="ECO:0000256" key="4">
    <source>
        <dbReference type="ARBA" id="ARBA00023136"/>
    </source>
</evidence>
<proteinExistence type="predicted"/>
<name>A0A0B2WP63_METAS</name>
<evidence type="ECO:0000313" key="7">
    <source>
        <dbReference type="EMBL" id="KHN95464.1"/>
    </source>
</evidence>
<keyword evidence="3 5" id="KW-1133">Transmembrane helix</keyword>
<keyword evidence="2 5" id="KW-0812">Transmembrane</keyword>
<dbReference type="EMBL" id="AZHE01000023">
    <property type="protein sequence ID" value="KHN95464.1"/>
    <property type="molecule type" value="Genomic_DNA"/>
</dbReference>
<keyword evidence="8" id="KW-1185">Reference proteome</keyword>
<gene>
    <name evidence="7" type="ORF">MAM_06741</name>
</gene>
<feature type="transmembrane region" description="Helical" evidence="5">
    <location>
        <begin position="12"/>
        <end position="33"/>
    </location>
</feature>
<evidence type="ECO:0000256" key="5">
    <source>
        <dbReference type="SAM" id="Phobius"/>
    </source>
</evidence>
<keyword evidence="4 5" id="KW-0472">Membrane</keyword>
<dbReference type="Pfam" id="PF01284">
    <property type="entry name" value="MARVEL"/>
    <property type="match status" value="1"/>
</dbReference>